<feature type="region of interest" description="Disordered" evidence="1">
    <location>
        <begin position="362"/>
        <end position="403"/>
    </location>
</feature>
<keyword evidence="2" id="KW-0472">Membrane</keyword>
<keyword evidence="3" id="KW-1185">Reference proteome</keyword>
<dbReference type="Proteomes" id="UP000675920">
    <property type="component" value="Unplaced"/>
</dbReference>
<feature type="region of interest" description="Disordered" evidence="1">
    <location>
        <begin position="1"/>
        <end position="24"/>
    </location>
</feature>
<keyword evidence="2" id="KW-0812">Transmembrane</keyword>
<feature type="transmembrane region" description="Helical" evidence="2">
    <location>
        <begin position="326"/>
        <end position="347"/>
    </location>
</feature>
<dbReference type="RefSeq" id="WP_028311676.1">
    <property type="nucleotide sequence ID" value="NZ_AXWS01000013.1"/>
</dbReference>
<protein>
    <submittedName>
        <fullName evidence="4">Uncharacterized protein</fullName>
    </submittedName>
</protein>
<evidence type="ECO:0000313" key="3">
    <source>
        <dbReference type="Proteomes" id="UP000675920"/>
    </source>
</evidence>
<dbReference type="OrthoDB" id="8544275at2"/>
<keyword evidence="2" id="KW-1133">Transmembrane helix</keyword>
<evidence type="ECO:0000313" key="4">
    <source>
        <dbReference type="RefSeq" id="WP_028311676.1"/>
    </source>
</evidence>
<feature type="transmembrane region" description="Helical" evidence="2">
    <location>
        <begin position="242"/>
        <end position="264"/>
    </location>
</feature>
<organism evidence="3 4">
    <name type="scientific">Derxia gummosa DSM 723</name>
    <dbReference type="NCBI Taxonomy" id="1121388"/>
    <lineage>
        <taxon>Bacteria</taxon>
        <taxon>Pseudomonadati</taxon>
        <taxon>Pseudomonadota</taxon>
        <taxon>Betaproteobacteria</taxon>
        <taxon>Burkholderiales</taxon>
        <taxon>Alcaligenaceae</taxon>
        <taxon>Derxia</taxon>
    </lineage>
</organism>
<evidence type="ECO:0000256" key="1">
    <source>
        <dbReference type="SAM" id="MobiDB-lite"/>
    </source>
</evidence>
<name>A0A8B6X411_9BURK</name>
<feature type="transmembrane region" description="Helical" evidence="2">
    <location>
        <begin position="300"/>
        <end position="320"/>
    </location>
</feature>
<proteinExistence type="predicted"/>
<evidence type="ECO:0000256" key="2">
    <source>
        <dbReference type="SAM" id="Phobius"/>
    </source>
</evidence>
<accession>A0A8B6X411</accession>
<reference evidence="4" key="1">
    <citation type="submission" date="2025-08" db="UniProtKB">
        <authorList>
            <consortium name="RefSeq"/>
        </authorList>
    </citation>
    <scope>IDENTIFICATION</scope>
</reference>
<feature type="transmembrane region" description="Helical" evidence="2">
    <location>
        <begin position="103"/>
        <end position="122"/>
    </location>
</feature>
<feature type="transmembrane region" description="Helical" evidence="2">
    <location>
        <begin position="40"/>
        <end position="59"/>
    </location>
</feature>
<dbReference type="AlphaFoldDB" id="A0A8B6X411"/>
<feature type="transmembrane region" description="Helical" evidence="2">
    <location>
        <begin position="71"/>
        <end position="91"/>
    </location>
</feature>
<sequence length="403" mass="43043">MAIVSSPNEPPQGDPAPAADRQPASDTAEADSAALRFLRWIPWVLLVLLLALVALVGGVTTEKAPWPIARFVVFTLLLAGMALWFMVCFTGPATEGREHHSFVFAYGFTFGAFALLILPFIADTDAIVRYNGTTPAVWPRAGAIQLVRGCVVVDDGNVGAISSVARCPEYKTPSTKGADGDRTWQGREVDREYGWLVAIGGTTQRRLVPEFKDCDSAAPPCAKLAQGVTDANDRAHREYAEIHGGLAVPLFVVVLAYIGGAVSLSRRIPEYQRRSDVGYVKDKLRVNEPPMLEFETRESVVFQIMQLVSAPFLALASWYIVTPATLASGAVLAFGTGFFSEPILLMIRGLVEGIRPAATRTAVQGAAAKPVTGQTPQDDGHADAGNADGKAPIRLDDASPPAG</sequence>